<dbReference type="AlphaFoldDB" id="A0A7Y8KR50"/>
<dbReference type="PANTHER" id="PTHR43194">
    <property type="entry name" value="HYDROLASE ALPHA/BETA FOLD FAMILY"/>
    <property type="match status" value="1"/>
</dbReference>
<sequence>MTTDKQNQPVSIAAQGHFWVGVQRHPSDMGTAAYGQMSVHFQVPEQLLSPWPIVMIHGGGGQGTDFITTPDGRPGWAQYFLKQGFAVYVVDRTGHGRSPYNGDLLGSAAPAMTYELCRAMFLGDRPDGSVAPDSLWPEGPARERALDQFIAGQGPFIADLAVTHEHARRCGSELLDRIGPSILLTHSMGAPCGWVIANARPEKVRAIIAVEPFGPPFSEPIPGLGTLKWGITSTPLAFDPPANDASELENRARRIPALAGIPVAVVTGEKSFMKEVDPATVSFLRDAEVAVDHLDLAEHGIHGNGHLPMCESNSDEVAALLLRWIEGALGRKLQTKDGLVYQKVSDLASAHAIKGFER</sequence>
<evidence type="ECO:0000259" key="1">
    <source>
        <dbReference type="Pfam" id="PF00561"/>
    </source>
</evidence>
<dbReference type="RefSeq" id="WP_065930323.1">
    <property type="nucleotide sequence ID" value="NZ_JACAQV010000026.1"/>
</dbReference>
<reference evidence="2 3" key="1">
    <citation type="submission" date="2020-04" db="EMBL/GenBank/DDBJ databases">
        <title>Molecular characterization of pseudomonads from Agaricus bisporus reveal novel blotch 2 pathogens in Western Europe.</title>
        <authorList>
            <person name="Taparia T."/>
            <person name="Krijger M."/>
            <person name="Haynes E."/>
            <person name="Elpinstone J.G."/>
            <person name="Noble R."/>
            <person name="Van Der Wolf J."/>
        </authorList>
    </citation>
    <scope>NUCLEOTIDE SEQUENCE [LARGE SCALE GENOMIC DNA]</scope>
    <source>
        <strain evidence="2 3">IPO3765</strain>
    </source>
</reference>
<dbReference type="InterPro" id="IPR000073">
    <property type="entry name" value="AB_hydrolase_1"/>
</dbReference>
<organism evidence="2 3">
    <name type="scientific">Pseudomonas salomonii</name>
    <dbReference type="NCBI Taxonomy" id="191391"/>
    <lineage>
        <taxon>Bacteria</taxon>
        <taxon>Pseudomonadati</taxon>
        <taxon>Pseudomonadota</taxon>
        <taxon>Gammaproteobacteria</taxon>
        <taxon>Pseudomonadales</taxon>
        <taxon>Pseudomonadaceae</taxon>
        <taxon>Pseudomonas</taxon>
    </lineage>
</organism>
<dbReference type="GO" id="GO:0016787">
    <property type="term" value="F:hydrolase activity"/>
    <property type="evidence" value="ECO:0007669"/>
    <property type="project" value="UniProtKB-KW"/>
</dbReference>
<dbReference type="Gene3D" id="3.40.50.1820">
    <property type="entry name" value="alpha/beta hydrolase"/>
    <property type="match status" value="1"/>
</dbReference>
<keyword evidence="2" id="KW-0378">Hydrolase</keyword>
<gene>
    <name evidence="2" type="ORF">HX810_24730</name>
</gene>
<protein>
    <submittedName>
        <fullName evidence="2">Alpha/beta fold hydrolase</fullName>
    </submittedName>
</protein>
<proteinExistence type="predicted"/>
<dbReference type="EMBL" id="JACAQV010000026">
    <property type="protein sequence ID" value="NWF10885.1"/>
    <property type="molecule type" value="Genomic_DNA"/>
</dbReference>
<dbReference type="SUPFAM" id="SSF53474">
    <property type="entry name" value="alpha/beta-Hydrolases"/>
    <property type="match status" value="1"/>
</dbReference>
<name>A0A7Y8KR50_9PSED</name>
<evidence type="ECO:0000313" key="2">
    <source>
        <dbReference type="EMBL" id="NWF10885.1"/>
    </source>
</evidence>
<dbReference type="InterPro" id="IPR029058">
    <property type="entry name" value="AB_hydrolase_fold"/>
</dbReference>
<accession>A0A7Y8KR50</accession>
<comment type="caution">
    <text evidence="2">The sequence shown here is derived from an EMBL/GenBank/DDBJ whole genome shotgun (WGS) entry which is preliminary data.</text>
</comment>
<dbReference type="Pfam" id="PF00561">
    <property type="entry name" value="Abhydrolase_1"/>
    <property type="match status" value="1"/>
</dbReference>
<dbReference type="InterPro" id="IPR050228">
    <property type="entry name" value="Carboxylesterase_BioH"/>
</dbReference>
<dbReference type="PANTHER" id="PTHR43194:SF4">
    <property type="entry name" value="AB HYDROLASE-1 DOMAIN-CONTAINING PROTEIN"/>
    <property type="match status" value="1"/>
</dbReference>
<evidence type="ECO:0000313" key="3">
    <source>
        <dbReference type="Proteomes" id="UP000561369"/>
    </source>
</evidence>
<dbReference type="Proteomes" id="UP000561369">
    <property type="component" value="Unassembled WGS sequence"/>
</dbReference>
<dbReference type="CDD" id="cd12809">
    <property type="entry name" value="Esterase_713_like-2"/>
    <property type="match status" value="1"/>
</dbReference>
<feature type="domain" description="AB hydrolase-1" evidence="1">
    <location>
        <begin position="52"/>
        <end position="218"/>
    </location>
</feature>